<dbReference type="PANTHER" id="PTHR12916">
    <property type="entry name" value="CYTOCHROME C OXIDASE POLYPEPTIDE VIC-2"/>
    <property type="match status" value="1"/>
</dbReference>
<dbReference type="AlphaFoldDB" id="A0A183DFY4"/>
<evidence type="ECO:0000256" key="3">
    <source>
        <dbReference type="ARBA" id="ARBA00022737"/>
    </source>
</evidence>
<keyword evidence="2" id="KW-0732">Signal</keyword>
<keyword evidence="5" id="KW-0325">Glycoprotein</keyword>
<feature type="disulfide bond" evidence="6">
    <location>
        <begin position="31"/>
        <end position="40"/>
    </location>
</feature>
<dbReference type="InterPro" id="IPR001881">
    <property type="entry name" value="EGF-like_Ca-bd_dom"/>
</dbReference>
<evidence type="ECO:0000313" key="9">
    <source>
        <dbReference type="Proteomes" id="UP000271098"/>
    </source>
</evidence>
<gene>
    <name evidence="8" type="ORF">GPUH_LOCUS7625</name>
</gene>
<reference evidence="10" key="1">
    <citation type="submission" date="2016-06" db="UniProtKB">
        <authorList>
            <consortium name="WormBaseParasite"/>
        </authorList>
    </citation>
    <scope>IDENTIFICATION</scope>
</reference>
<dbReference type="EMBL" id="UYRT01020157">
    <property type="protein sequence ID" value="VDK59013.1"/>
    <property type="molecule type" value="Genomic_DNA"/>
</dbReference>
<dbReference type="CDD" id="cd00054">
    <property type="entry name" value="EGF_CA"/>
    <property type="match status" value="1"/>
</dbReference>
<feature type="disulfide bond" evidence="6">
    <location>
        <begin position="71"/>
        <end position="80"/>
    </location>
</feature>
<evidence type="ECO:0000313" key="8">
    <source>
        <dbReference type="EMBL" id="VDK59013.1"/>
    </source>
</evidence>
<evidence type="ECO:0000313" key="10">
    <source>
        <dbReference type="WBParaSite" id="GPUH_0000763401-mRNA-1"/>
    </source>
</evidence>
<feature type="disulfide bond" evidence="6">
    <location>
        <begin position="12"/>
        <end position="29"/>
    </location>
</feature>
<dbReference type="FunFam" id="2.10.25.10:FF:000125">
    <property type="entry name" value="Neurogenic locus notch protein-like"/>
    <property type="match status" value="1"/>
</dbReference>
<dbReference type="OrthoDB" id="430340at2759"/>
<evidence type="ECO:0000256" key="2">
    <source>
        <dbReference type="ARBA" id="ARBA00022729"/>
    </source>
</evidence>
<evidence type="ECO:0000259" key="7">
    <source>
        <dbReference type="PROSITE" id="PS50026"/>
    </source>
</evidence>
<dbReference type="Pfam" id="PF07645">
    <property type="entry name" value="EGF_CA"/>
    <property type="match status" value="1"/>
</dbReference>
<dbReference type="InterPro" id="IPR049883">
    <property type="entry name" value="NOTCH1_EGF-like"/>
</dbReference>
<dbReference type="InterPro" id="IPR000742">
    <property type="entry name" value="EGF"/>
</dbReference>
<dbReference type="PROSITE" id="PS01187">
    <property type="entry name" value="EGF_CA"/>
    <property type="match status" value="1"/>
</dbReference>
<keyword evidence="4 6" id="KW-1015">Disulfide bond</keyword>
<evidence type="ECO:0000256" key="1">
    <source>
        <dbReference type="ARBA" id="ARBA00022536"/>
    </source>
</evidence>
<evidence type="ECO:0000256" key="6">
    <source>
        <dbReference type="PROSITE-ProRule" id="PRU00076"/>
    </source>
</evidence>
<dbReference type="Proteomes" id="UP000271098">
    <property type="component" value="Unassembled WGS sequence"/>
</dbReference>
<proteinExistence type="predicted"/>
<dbReference type="FunFam" id="2.10.25.10:FF:000173">
    <property type="entry name" value="Neurogenic locus notch protein 2"/>
    <property type="match status" value="1"/>
</dbReference>
<dbReference type="SMART" id="SM00181">
    <property type="entry name" value="EGF"/>
    <property type="match status" value="2"/>
</dbReference>
<name>A0A183DFY4_9BILA</name>
<sequence>MLKLNPCRTSRCENGATCKPTANYKNYTCICAQGFNGFYCDTDIDECSTDGNSCLNGGICTNTFGSYQCRCPDGYTGRNCENDHDDCLPSKGFRISCLNFPGSWRKANKGTKTGSLYPTNLGIVRARDI</sequence>
<keyword evidence="3" id="KW-0677">Repeat</keyword>
<dbReference type="Gene3D" id="2.10.25.10">
    <property type="entry name" value="Laminin"/>
    <property type="match status" value="2"/>
</dbReference>
<comment type="caution">
    <text evidence="6">Lacks conserved residue(s) required for the propagation of feature annotation.</text>
</comment>
<feature type="domain" description="EGF-like" evidence="7">
    <location>
        <begin position="43"/>
        <end position="81"/>
    </location>
</feature>
<dbReference type="PROSITE" id="PS01186">
    <property type="entry name" value="EGF_2"/>
    <property type="match status" value="2"/>
</dbReference>
<keyword evidence="1 6" id="KW-0245">EGF-like domain</keyword>
<dbReference type="PANTHER" id="PTHR12916:SF4">
    <property type="entry name" value="UNINFLATABLE, ISOFORM C"/>
    <property type="match status" value="1"/>
</dbReference>
<dbReference type="GO" id="GO:0005509">
    <property type="term" value="F:calcium ion binding"/>
    <property type="evidence" value="ECO:0007669"/>
    <property type="project" value="InterPro"/>
</dbReference>
<feature type="domain" description="EGF-like" evidence="7">
    <location>
        <begin position="3"/>
        <end position="41"/>
    </location>
</feature>
<dbReference type="PROSITE" id="PS00010">
    <property type="entry name" value="ASX_HYDROXYL"/>
    <property type="match status" value="1"/>
</dbReference>
<evidence type="ECO:0000256" key="5">
    <source>
        <dbReference type="ARBA" id="ARBA00023180"/>
    </source>
</evidence>
<dbReference type="GO" id="GO:0007219">
    <property type="term" value="P:Notch signaling pathway"/>
    <property type="evidence" value="ECO:0007669"/>
    <property type="project" value="TreeGrafter"/>
</dbReference>
<keyword evidence="9" id="KW-1185">Reference proteome</keyword>
<accession>A0A183DFY4</accession>
<organism evidence="10">
    <name type="scientific">Gongylonema pulchrum</name>
    <dbReference type="NCBI Taxonomy" id="637853"/>
    <lineage>
        <taxon>Eukaryota</taxon>
        <taxon>Metazoa</taxon>
        <taxon>Ecdysozoa</taxon>
        <taxon>Nematoda</taxon>
        <taxon>Chromadorea</taxon>
        <taxon>Rhabditida</taxon>
        <taxon>Spirurina</taxon>
        <taxon>Spiruromorpha</taxon>
        <taxon>Spiruroidea</taxon>
        <taxon>Gongylonematidae</taxon>
        <taxon>Gongylonema</taxon>
    </lineage>
</organism>
<dbReference type="SMART" id="SM00179">
    <property type="entry name" value="EGF_CA"/>
    <property type="match status" value="2"/>
</dbReference>
<dbReference type="WBParaSite" id="GPUH_0000763401-mRNA-1">
    <property type="protein sequence ID" value="GPUH_0000763401-mRNA-1"/>
    <property type="gene ID" value="GPUH_0000763401"/>
</dbReference>
<reference evidence="8 9" key="2">
    <citation type="submission" date="2018-11" db="EMBL/GenBank/DDBJ databases">
        <authorList>
            <consortium name="Pathogen Informatics"/>
        </authorList>
    </citation>
    <scope>NUCLEOTIDE SEQUENCE [LARGE SCALE GENOMIC DNA]</scope>
</reference>
<dbReference type="InterPro" id="IPR000152">
    <property type="entry name" value="EGF-type_Asp/Asn_hydroxyl_site"/>
</dbReference>
<dbReference type="PRINTS" id="PR00010">
    <property type="entry name" value="EGFBLOOD"/>
</dbReference>
<dbReference type="SUPFAM" id="SSF57196">
    <property type="entry name" value="EGF/Laminin"/>
    <property type="match status" value="2"/>
</dbReference>
<dbReference type="Pfam" id="PF00008">
    <property type="entry name" value="EGF"/>
    <property type="match status" value="1"/>
</dbReference>
<evidence type="ECO:0000256" key="4">
    <source>
        <dbReference type="ARBA" id="ARBA00023157"/>
    </source>
</evidence>
<dbReference type="PROSITE" id="PS50026">
    <property type="entry name" value="EGF_3"/>
    <property type="match status" value="2"/>
</dbReference>
<dbReference type="GO" id="GO:0005112">
    <property type="term" value="F:Notch binding"/>
    <property type="evidence" value="ECO:0007669"/>
    <property type="project" value="TreeGrafter"/>
</dbReference>
<dbReference type="PROSITE" id="PS00022">
    <property type="entry name" value="EGF_1"/>
    <property type="match status" value="2"/>
</dbReference>
<dbReference type="InterPro" id="IPR018097">
    <property type="entry name" value="EGF_Ca-bd_CS"/>
</dbReference>
<protein>
    <submittedName>
        <fullName evidence="10">EGF-like domain-containing protein</fullName>
    </submittedName>
</protein>